<protein>
    <submittedName>
        <fullName evidence="1">Uncharacterized protein</fullName>
    </submittedName>
</protein>
<sequence>MVEKAKLTPAEYEVVFVFRDMFDDLHQYGLGADYPRRGAPEATNEPNRITELVERGLIAKI</sequence>
<reference evidence="2" key="1">
    <citation type="submission" date="2019-03" db="EMBL/GenBank/DDBJ databases">
        <title>Weissella sp. 26KH-42 Genome sequencing.</title>
        <authorList>
            <person name="Heo J."/>
            <person name="Kim S.-J."/>
            <person name="Kim J.-S."/>
            <person name="Hong S.-B."/>
            <person name="Kwon S.-W."/>
        </authorList>
    </citation>
    <scope>NUCLEOTIDE SEQUENCE [LARGE SCALE GENOMIC DNA]</scope>
    <source>
        <strain evidence="2">26KH-42</strain>
    </source>
</reference>
<dbReference type="KEGG" id="wei:EQG49_02320"/>
<dbReference type="EMBL" id="CP037940">
    <property type="protein sequence ID" value="QBO35382.1"/>
    <property type="molecule type" value="Genomic_DNA"/>
</dbReference>
<dbReference type="AlphaFoldDB" id="A0A4P6YRY9"/>
<name>A0A4P6YRY9_9LACO</name>
<accession>A0A4P6YRY9</accession>
<keyword evidence="2" id="KW-1185">Reference proteome</keyword>
<organism evidence="1 2">
    <name type="scientific">Periweissella cryptocerci</name>
    <dbReference type="NCBI Taxonomy" id="2506420"/>
    <lineage>
        <taxon>Bacteria</taxon>
        <taxon>Bacillati</taxon>
        <taxon>Bacillota</taxon>
        <taxon>Bacilli</taxon>
        <taxon>Lactobacillales</taxon>
        <taxon>Lactobacillaceae</taxon>
        <taxon>Periweissella</taxon>
    </lineage>
</organism>
<evidence type="ECO:0000313" key="2">
    <source>
        <dbReference type="Proteomes" id="UP000292886"/>
    </source>
</evidence>
<gene>
    <name evidence="1" type="ORF">EQG49_02320</name>
</gene>
<dbReference type="RefSeq" id="WP_133362462.1">
    <property type="nucleotide sequence ID" value="NZ_CP037940.1"/>
</dbReference>
<evidence type="ECO:0000313" key="1">
    <source>
        <dbReference type="EMBL" id="QBO35382.1"/>
    </source>
</evidence>
<proteinExistence type="predicted"/>
<dbReference type="Proteomes" id="UP000292886">
    <property type="component" value="Chromosome"/>
</dbReference>